<evidence type="ECO:0000256" key="8">
    <source>
        <dbReference type="SAM" id="MobiDB-lite"/>
    </source>
</evidence>
<feature type="transmembrane region" description="Helical" evidence="9">
    <location>
        <begin position="7"/>
        <end position="31"/>
    </location>
</feature>
<feature type="transmembrane region" description="Helical" evidence="9">
    <location>
        <begin position="43"/>
        <end position="65"/>
    </location>
</feature>
<keyword evidence="12" id="KW-1185">Reference proteome</keyword>
<reference evidence="11 12" key="1">
    <citation type="journal article" date="2023" name="Arcadia Sci">
        <title>De novo assembly of a long-read Amblyomma americanum tick genome.</title>
        <authorList>
            <person name="Chou S."/>
            <person name="Poskanzer K.E."/>
            <person name="Rollins M."/>
            <person name="Thuy-Boun P.S."/>
        </authorList>
    </citation>
    <scope>NUCLEOTIDE SEQUENCE [LARGE SCALE GENOMIC DNA]</scope>
    <source>
        <strain evidence="11">F_SG_1</strain>
        <tissue evidence="11">Salivary glands</tissue>
    </source>
</reference>
<feature type="domain" description="G-protein coupled receptors family 1 profile" evidence="10">
    <location>
        <begin position="1"/>
        <end position="60"/>
    </location>
</feature>
<evidence type="ECO:0000256" key="4">
    <source>
        <dbReference type="ARBA" id="ARBA00022692"/>
    </source>
</evidence>
<dbReference type="AlphaFoldDB" id="A0AAQ4ED46"/>
<accession>A0AAQ4ED46</accession>
<keyword evidence="4 9" id="KW-0812">Transmembrane</keyword>
<dbReference type="PANTHER" id="PTHR24241">
    <property type="entry name" value="NEUROPEPTIDE RECEPTOR-RELATED G-PROTEIN COUPLED RECEPTOR"/>
    <property type="match status" value="1"/>
</dbReference>
<dbReference type="EMBL" id="JARKHS020017951">
    <property type="protein sequence ID" value="KAK8772699.1"/>
    <property type="molecule type" value="Genomic_DNA"/>
</dbReference>
<dbReference type="InterPro" id="IPR017452">
    <property type="entry name" value="GPCR_Rhodpsn_7TM"/>
</dbReference>
<gene>
    <name evidence="11" type="ORF">V5799_024058</name>
</gene>
<dbReference type="SUPFAM" id="SSF81321">
    <property type="entry name" value="Family A G protein-coupled receptor-like"/>
    <property type="match status" value="1"/>
</dbReference>
<organism evidence="11 12">
    <name type="scientific">Amblyomma americanum</name>
    <name type="common">Lone star tick</name>
    <dbReference type="NCBI Taxonomy" id="6943"/>
    <lineage>
        <taxon>Eukaryota</taxon>
        <taxon>Metazoa</taxon>
        <taxon>Ecdysozoa</taxon>
        <taxon>Arthropoda</taxon>
        <taxon>Chelicerata</taxon>
        <taxon>Arachnida</taxon>
        <taxon>Acari</taxon>
        <taxon>Parasitiformes</taxon>
        <taxon>Ixodida</taxon>
        <taxon>Ixodoidea</taxon>
        <taxon>Ixodidae</taxon>
        <taxon>Amblyomminae</taxon>
        <taxon>Amblyomma</taxon>
    </lineage>
</organism>
<comment type="similarity">
    <text evidence="2">Belongs to the G-protein coupled receptor 1 family.</text>
</comment>
<feature type="region of interest" description="Disordered" evidence="8">
    <location>
        <begin position="92"/>
        <end position="113"/>
    </location>
</feature>
<protein>
    <recommendedName>
        <fullName evidence="10">G-protein coupled receptors family 1 profile domain-containing protein</fullName>
    </recommendedName>
</protein>
<evidence type="ECO:0000313" key="11">
    <source>
        <dbReference type="EMBL" id="KAK8772699.1"/>
    </source>
</evidence>
<dbReference type="Gene3D" id="1.20.1070.10">
    <property type="entry name" value="Rhodopsin 7-helix transmembrane proteins"/>
    <property type="match status" value="1"/>
</dbReference>
<evidence type="ECO:0000256" key="2">
    <source>
        <dbReference type="ARBA" id="ARBA00010663"/>
    </source>
</evidence>
<keyword evidence="5 9" id="KW-1133">Transmembrane helix</keyword>
<keyword evidence="7" id="KW-0675">Receptor</keyword>
<evidence type="ECO:0000256" key="7">
    <source>
        <dbReference type="ARBA" id="ARBA00023170"/>
    </source>
</evidence>
<evidence type="ECO:0000259" key="10">
    <source>
        <dbReference type="PROSITE" id="PS50262"/>
    </source>
</evidence>
<comment type="caution">
    <text evidence="11">The sequence shown here is derived from an EMBL/GenBank/DDBJ whole genome shotgun (WGS) entry which is preliminary data.</text>
</comment>
<sequence>MKSLMITVVIVAAFIVCWTPYYCMMVILIFLEPDDQLTEELQAGIFFFGSSTAMINPLIYGIFHLRRQRPLRRSRQFNSSAASRAVNNSVLLPGSLNKTAPVEPTAEGDPGQKRLRRVTRAHARNQLRTIEASASLNDG</sequence>
<name>A0AAQ4ED46_AMBAM</name>
<evidence type="ECO:0000313" key="12">
    <source>
        <dbReference type="Proteomes" id="UP001321473"/>
    </source>
</evidence>
<evidence type="ECO:0000256" key="1">
    <source>
        <dbReference type="ARBA" id="ARBA00004651"/>
    </source>
</evidence>
<dbReference type="PROSITE" id="PS50262">
    <property type="entry name" value="G_PROTEIN_RECEP_F1_2"/>
    <property type="match status" value="1"/>
</dbReference>
<dbReference type="GO" id="GO:0042277">
    <property type="term" value="F:peptide binding"/>
    <property type="evidence" value="ECO:0007669"/>
    <property type="project" value="TreeGrafter"/>
</dbReference>
<dbReference type="InterPro" id="IPR000276">
    <property type="entry name" value="GPCR_Rhodpsn"/>
</dbReference>
<keyword evidence="6 9" id="KW-0472">Membrane</keyword>
<dbReference type="PANTHER" id="PTHR24241:SF59">
    <property type="entry name" value="ADIPOKINETIC HORMONE RECEPTOR, ISOFORM C"/>
    <property type="match status" value="1"/>
</dbReference>
<dbReference type="Proteomes" id="UP001321473">
    <property type="component" value="Unassembled WGS sequence"/>
</dbReference>
<dbReference type="GO" id="GO:0032870">
    <property type="term" value="P:cellular response to hormone stimulus"/>
    <property type="evidence" value="ECO:0007669"/>
    <property type="project" value="TreeGrafter"/>
</dbReference>
<evidence type="ECO:0000256" key="3">
    <source>
        <dbReference type="ARBA" id="ARBA00022475"/>
    </source>
</evidence>
<dbReference type="PRINTS" id="PR00237">
    <property type="entry name" value="GPCRRHODOPSN"/>
</dbReference>
<evidence type="ECO:0000256" key="6">
    <source>
        <dbReference type="ARBA" id="ARBA00023136"/>
    </source>
</evidence>
<proteinExistence type="inferred from homology"/>
<comment type="subcellular location">
    <subcellularLocation>
        <location evidence="1">Cell membrane</location>
        <topology evidence="1">Multi-pass membrane protein</topology>
    </subcellularLocation>
</comment>
<dbReference type="GO" id="GO:0005886">
    <property type="term" value="C:plasma membrane"/>
    <property type="evidence" value="ECO:0007669"/>
    <property type="project" value="UniProtKB-SubCell"/>
</dbReference>
<keyword evidence="3" id="KW-1003">Cell membrane</keyword>
<evidence type="ECO:0000256" key="5">
    <source>
        <dbReference type="ARBA" id="ARBA00022989"/>
    </source>
</evidence>
<dbReference type="GO" id="GO:0004930">
    <property type="term" value="F:G protein-coupled receptor activity"/>
    <property type="evidence" value="ECO:0007669"/>
    <property type="project" value="InterPro"/>
</dbReference>
<dbReference type="Pfam" id="PF00001">
    <property type="entry name" value="7tm_1"/>
    <property type="match status" value="1"/>
</dbReference>
<evidence type="ECO:0000256" key="9">
    <source>
        <dbReference type="SAM" id="Phobius"/>
    </source>
</evidence>